<reference evidence="5" key="1">
    <citation type="submission" date="2021-01" db="EMBL/GenBank/DDBJ databases">
        <title>Whole genome shotgun sequence of Actinoplanes capillaceus NBRC 16408.</title>
        <authorList>
            <person name="Komaki H."/>
            <person name="Tamura T."/>
        </authorList>
    </citation>
    <scope>NUCLEOTIDE SEQUENCE [LARGE SCALE GENOMIC DNA]</scope>
    <source>
        <strain evidence="5">NBRC 16408</strain>
    </source>
</reference>
<protein>
    <submittedName>
        <fullName evidence="5">Transcriptional regulator, GntR family protein</fullName>
    </submittedName>
</protein>
<proteinExistence type="predicted"/>
<gene>
    <name evidence="5" type="ORF">Aca07nite_52000</name>
</gene>
<evidence type="ECO:0000256" key="2">
    <source>
        <dbReference type="ARBA" id="ARBA00023125"/>
    </source>
</evidence>
<accession>A0ABQ3WP25</accession>
<dbReference type="SMART" id="SM00345">
    <property type="entry name" value="HTH_GNTR"/>
    <property type="match status" value="1"/>
</dbReference>
<feature type="domain" description="HTH gntR-type" evidence="4">
    <location>
        <begin position="17"/>
        <end position="85"/>
    </location>
</feature>
<organism evidence="5">
    <name type="scientific">Actinoplanes campanulatus</name>
    <dbReference type="NCBI Taxonomy" id="113559"/>
    <lineage>
        <taxon>Bacteria</taxon>
        <taxon>Bacillati</taxon>
        <taxon>Actinomycetota</taxon>
        <taxon>Actinomycetes</taxon>
        <taxon>Micromonosporales</taxon>
        <taxon>Micromonosporaceae</taxon>
        <taxon>Actinoplanes</taxon>
    </lineage>
</organism>
<keyword evidence="1" id="KW-0805">Transcription regulation</keyword>
<evidence type="ECO:0000256" key="1">
    <source>
        <dbReference type="ARBA" id="ARBA00023015"/>
    </source>
</evidence>
<dbReference type="Pfam" id="PF00392">
    <property type="entry name" value="GntR"/>
    <property type="match status" value="1"/>
</dbReference>
<evidence type="ECO:0000256" key="3">
    <source>
        <dbReference type="ARBA" id="ARBA00023163"/>
    </source>
</evidence>
<evidence type="ECO:0000313" key="5">
    <source>
        <dbReference type="EMBL" id="GID47925.1"/>
    </source>
</evidence>
<dbReference type="Gene3D" id="1.10.10.10">
    <property type="entry name" value="Winged helix-like DNA-binding domain superfamily/Winged helix DNA-binding domain"/>
    <property type="match status" value="1"/>
</dbReference>
<dbReference type="InterPro" id="IPR000524">
    <property type="entry name" value="Tscrpt_reg_HTH_GntR"/>
</dbReference>
<dbReference type="SMART" id="SM00895">
    <property type="entry name" value="FCD"/>
    <property type="match status" value="1"/>
</dbReference>
<dbReference type="InterPro" id="IPR008920">
    <property type="entry name" value="TF_FadR/GntR_C"/>
</dbReference>
<dbReference type="PANTHER" id="PTHR43537:SF24">
    <property type="entry name" value="GLUCONATE OPERON TRANSCRIPTIONAL REPRESSOR"/>
    <property type="match status" value="1"/>
</dbReference>
<dbReference type="InterPro" id="IPR036390">
    <property type="entry name" value="WH_DNA-bd_sf"/>
</dbReference>
<keyword evidence="2" id="KW-0238">DNA-binding</keyword>
<dbReference type="SUPFAM" id="SSF46785">
    <property type="entry name" value="Winged helix' DNA-binding domain"/>
    <property type="match status" value="1"/>
</dbReference>
<keyword evidence="3" id="KW-0804">Transcription</keyword>
<dbReference type="InterPro" id="IPR036388">
    <property type="entry name" value="WH-like_DNA-bd_sf"/>
</dbReference>
<dbReference type="Gene3D" id="1.20.120.530">
    <property type="entry name" value="GntR ligand-binding domain-like"/>
    <property type="match status" value="1"/>
</dbReference>
<dbReference type="SUPFAM" id="SSF48008">
    <property type="entry name" value="GntR ligand-binding domain-like"/>
    <property type="match status" value="1"/>
</dbReference>
<dbReference type="PANTHER" id="PTHR43537">
    <property type="entry name" value="TRANSCRIPTIONAL REGULATOR, GNTR FAMILY"/>
    <property type="match status" value="1"/>
</dbReference>
<name>A0ABQ3WP25_9ACTN</name>
<sequence>MRAGTLPGMTFEPISRQSVSDQVFGRLRDAIVSGRYAADETLPSERELSATFEVNRHAVREALRRLQQLGLVQVSQGGATRVLDWRATAGLDLTMALAGAEDVLPVATLERDVLEMRACIGADAARLCAERAGPGARAAIAEAVDRYAAAIPDLARMGEADLALWRRIIEGSGNIAYLLAFNSLTAGALAVGHVPAPRRTAELLDVAAHRRLSDQIARGDAAGAQRTARALLALTAIGEAAAHDEAGETTSERG</sequence>
<dbReference type="CDD" id="cd07377">
    <property type="entry name" value="WHTH_GntR"/>
    <property type="match status" value="1"/>
</dbReference>
<dbReference type="InterPro" id="IPR011711">
    <property type="entry name" value="GntR_C"/>
</dbReference>
<dbReference type="EMBL" id="BOMF01000098">
    <property type="protein sequence ID" value="GID47925.1"/>
    <property type="molecule type" value="Genomic_DNA"/>
</dbReference>
<dbReference type="Pfam" id="PF07729">
    <property type="entry name" value="FCD"/>
    <property type="match status" value="1"/>
</dbReference>
<dbReference type="PRINTS" id="PR00035">
    <property type="entry name" value="HTHGNTR"/>
</dbReference>
<evidence type="ECO:0000259" key="4">
    <source>
        <dbReference type="PROSITE" id="PS50949"/>
    </source>
</evidence>
<comment type="caution">
    <text evidence="5">The sequence shown here is derived from an EMBL/GenBank/DDBJ whole genome shotgun (WGS) entry which is preliminary data.</text>
</comment>
<dbReference type="PROSITE" id="PS50949">
    <property type="entry name" value="HTH_GNTR"/>
    <property type="match status" value="1"/>
</dbReference>